<dbReference type="Gene3D" id="3.30.450.20">
    <property type="entry name" value="PAS domain"/>
    <property type="match status" value="1"/>
</dbReference>
<dbReference type="SMART" id="SM00304">
    <property type="entry name" value="HAMP"/>
    <property type="match status" value="1"/>
</dbReference>
<dbReference type="InterPro" id="IPR013767">
    <property type="entry name" value="PAS_fold"/>
</dbReference>
<dbReference type="SUPFAM" id="SSF55785">
    <property type="entry name" value="PYP-like sensor domain (PAS domain)"/>
    <property type="match status" value="1"/>
</dbReference>
<accession>A0A9D8KG26</accession>
<dbReference type="Gene3D" id="1.10.287.130">
    <property type="match status" value="1"/>
</dbReference>
<dbReference type="InterPro" id="IPR035965">
    <property type="entry name" value="PAS-like_dom_sf"/>
</dbReference>
<dbReference type="InterPro" id="IPR000014">
    <property type="entry name" value="PAS"/>
</dbReference>
<dbReference type="InterPro" id="IPR045671">
    <property type="entry name" value="NtrY-like_N"/>
</dbReference>
<dbReference type="PROSITE" id="PS50112">
    <property type="entry name" value="PAS"/>
    <property type="match status" value="1"/>
</dbReference>
<evidence type="ECO:0000259" key="16">
    <source>
        <dbReference type="PROSITE" id="PS50112"/>
    </source>
</evidence>
<dbReference type="InterPro" id="IPR003594">
    <property type="entry name" value="HATPase_dom"/>
</dbReference>
<evidence type="ECO:0000256" key="11">
    <source>
        <dbReference type="ARBA" id="ARBA00022989"/>
    </source>
</evidence>
<dbReference type="PROSITE" id="PS50885">
    <property type="entry name" value="HAMP"/>
    <property type="match status" value="1"/>
</dbReference>
<dbReference type="InterPro" id="IPR005467">
    <property type="entry name" value="His_kinase_dom"/>
</dbReference>
<feature type="transmembrane region" description="Helical" evidence="14">
    <location>
        <begin position="61"/>
        <end position="86"/>
    </location>
</feature>
<dbReference type="PANTHER" id="PTHR43065">
    <property type="entry name" value="SENSOR HISTIDINE KINASE"/>
    <property type="match status" value="1"/>
</dbReference>
<dbReference type="EC" id="2.7.13.3" evidence="3"/>
<evidence type="ECO:0000256" key="12">
    <source>
        <dbReference type="ARBA" id="ARBA00023012"/>
    </source>
</evidence>
<dbReference type="SUPFAM" id="SSF158472">
    <property type="entry name" value="HAMP domain-like"/>
    <property type="match status" value="1"/>
</dbReference>
<evidence type="ECO:0000256" key="14">
    <source>
        <dbReference type="SAM" id="Phobius"/>
    </source>
</evidence>
<dbReference type="InterPro" id="IPR036097">
    <property type="entry name" value="HisK_dim/P_sf"/>
</dbReference>
<evidence type="ECO:0000256" key="7">
    <source>
        <dbReference type="ARBA" id="ARBA00022692"/>
    </source>
</evidence>
<dbReference type="InterPro" id="IPR003661">
    <property type="entry name" value="HisK_dim/P_dom"/>
</dbReference>
<evidence type="ECO:0000256" key="3">
    <source>
        <dbReference type="ARBA" id="ARBA00012438"/>
    </source>
</evidence>
<dbReference type="AlphaFoldDB" id="A0A9D8KG26"/>
<dbReference type="InterPro" id="IPR004358">
    <property type="entry name" value="Sig_transdc_His_kin-like_C"/>
</dbReference>
<dbReference type="SUPFAM" id="SSF47384">
    <property type="entry name" value="Homodimeric domain of signal transducing histidine kinase"/>
    <property type="match status" value="1"/>
</dbReference>
<dbReference type="Pfam" id="PF00989">
    <property type="entry name" value="PAS"/>
    <property type="match status" value="1"/>
</dbReference>
<feature type="domain" description="HAMP" evidence="17">
    <location>
        <begin position="333"/>
        <end position="385"/>
    </location>
</feature>
<feature type="transmembrane region" description="Helical" evidence="14">
    <location>
        <begin position="309"/>
        <end position="332"/>
    </location>
</feature>
<dbReference type="GO" id="GO:0006355">
    <property type="term" value="P:regulation of DNA-templated transcription"/>
    <property type="evidence" value="ECO:0007669"/>
    <property type="project" value="InterPro"/>
</dbReference>
<dbReference type="InterPro" id="IPR036890">
    <property type="entry name" value="HATPase_C_sf"/>
</dbReference>
<dbReference type="CDD" id="cd00082">
    <property type="entry name" value="HisKA"/>
    <property type="match status" value="1"/>
</dbReference>
<dbReference type="SMART" id="SM00387">
    <property type="entry name" value="HATPase_c"/>
    <property type="match status" value="1"/>
</dbReference>
<dbReference type="SMART" id="SM00091">
    <property type="entry name" value="PAS"/>
    <property type="match status" value="1"/>
</dbReference>
<comment type="caution">
    <text evidence="18">The sequence shown here is derived from an EMBL/GenBank/DDBJ whole genome shotgun (WGS) entry which is preliminary data.</text>
</comment>
<feature type="domain" description="Histidine kinase" evidence="15">
    <location>
        <begin position="535"/>
        <end position="756"/>
    </location>
</feature>
<evidence type="ECO:0000256" key="5">
    <source>
        <dbReference type="ARBA" id="ARBA00022553"/>
    </source>
</evidence>
<evidence type="ECO:0000259" key="17">
    <source>
        <dbReference type="PROSITE" id="PS50885"/>
    </source>
</evidence>
<name>A0A9D8KG26_9DELT</name>
<keyword evidence="8" id="KW-0547">Nucleotide-binding</keyword>
<protein>
    <recommendedName>
        <fullName evidence="3">histidine kinase</fullName>
        <ecNumber evidence="3">2.7.13.3</ecNumber>
    </recommendedName>
</protein>
<keyword evidence="6" id="KW-0808">Transferase</keyword>
<evidence type="ECO:0000256" key="6">
    <source>
        <dbReference type="ARBA" id="ARBA00022679"/>
    </source>
</evidence>
<dbReference type="PANTHER" id="PTHR43065:SF42">
    <property type="entry name" value="TWO-COMPONENT SENSOR PPRA"/>
    <property type="match status" value="1"/>
</dbReference>
<dbReference type="GO" id="GO:0005524">
    <property type="term" value="F:ATP binding"/>
    <property type="evidence" value="ECO:0007669"/>
    <property type="project" value="UniProtKB-KW"/>
</dbReference>
<comment type="subcellular location">
    <subcellularLocation>
        <location evidence="2">Cell membrane</location>
        <topology evidence="2">Multi-pass membrane protein</topology>
    </subcellularLocation>
</comment>
<keyword evidence="12" id="KW-0902">Two-component regulatory system</keyword>
<evidence type="ECO:0000256" key="9">
    <source>
        <dbReference type="ARBA" id="ARBA00022777"/>
    </source>
</evidence>
<dbReference type="Gene3D" id="3.30.565.10">
    <property type="entry name" value="Histidine kinase-like ATPase, C-terminal domain"/>
    <property type="match status" value="1"/>
</dbReference>
<dbReference type="Proteomes" id="UP000809273">
    <property type="component" value="Unassembled WGS sequence"/>
</dbReference>
<evidence type="ECO:0000256" key="8">
    <source>
        <dbReference type="ARBA" id="ARBA00022741"/>
    </source>
</evidence>
<reference evidence="18" key="2">
    <citation type="submission" date="2021-01" db="EMBL/GenBank/DDBJ databases">
        <authorList>
            <person name="Hahn C.R."/>
            <person name="Youssef N.H."/>
            <person name="Elshahed M."/>
        </authorList>
    </citation>
    <scope>NUCLEOTIDE SEQUENCE</scope>
    <source>
        <strain evidence="18">Zod_Metabat.24</strain>
    </source>
</reference>
<feature type="transmembrane region" description="Helical" evidence="14">
    <location>
        <begin position="106"/>
        <end position="128"/>
    </location>
</feature>
<sequence length="757" mass="86201">MKFRGKIGTKRIWKDNISSEEARKRRERIIIVVSVVVILFLTLFGNYLTQKNLDIGIGENLLLIALVDINIILLVLVIFLVIRNFVKLFFERKRQLKAARLRTKLVLGFAGLTLFPTVIMFFAAILFFSGGMDKFFNIKVESSLEDSLDIAKTYYSSSTENVLDSAKEIGEAAENSNYFKKEGLPRLKRYVERERRVRGLDLVKVFSPKMEELASSVGEDIPEKSLERLNMSVFEQALKGESVATIQIVGYGDVIWALYPIKRGNSVESIVMTANFVPKSLMAKMREIETFLYEYKRNKLYKEPVVTSYLITLAVIALLVVFIATWLGFYLAKGITVPISMLVDGTKKVAEGDLDVFVDVISKDEISLLVDSFNNMTQDLKMQSRRLKRAYNELSSSNLELDQRRRYMEIILRNVTAGVISIDKDGILTTVNKAAERMIGIKTSKVINRPYGEVLRPVHYKIVMSLIEDLKNSKEGFVQRQVEIPLEDRTLTLMANMNDLVDEEGNYMGMVAVFDDITEIMKAQKMAAWREVAKRIAHEIKNPLTPIQLSAQRIRKKYLDNIDGDGEVLDECTRTIITQVDEMKSLVNEFSLFARMPSAKPKPNDLNKIVKEAMNLYKDANQNIIYKFKEDKDIPTMNLDGEQIKRVLINLMENAVEAIDKEKGKKKEERKGEIKIETSFLKYLNVVRLTISDTGMGITPDGKNRLFEPYYSTKKNGTGLGLTIVNTIVSDHRGYIKVMDNKPKGTKFIIDLPVSTS</sequence>
<feature type="transmembrane region" description="Helical" evidence="14">
    <location>
        <begin position="29"/>
        <end position="49"/>
    </location>
</feature>
<dbReference type="PROSITE" id="PS50109">
    <property type="entry name" value="HIS_KIN"/>
    <property type="match status" value="1"/>
</dbReference>
<dbReference type="CDD" id="cd00130">
    <property type="entry name" value="PAS"/>
    <property type="match status" value="1"/>
</dbReference>
<dbReference type="InterPro" id="IPR017232">
    <property type="entry name" value="NtrY"/>
</dbReference>
<keyword evidence="11 14" id="KW-1133">Transmembrane helix</keyword>
<proteinExistence type="predicted"/>
<evidence type="ECO:0000256" key="10">
    <source>
        <dbReference type="ARBA" id="ARBA00022840"/>
    </source>
</evidence>
<reference evidence="18" key="1">
    <citation type="journal article" date="2021" name="Environ. Microbiol.">
        <title>Genomic characterization of three novel Desulfobacterota classes expand the metabolic and phylogenetic diversity of the phylum.</title>
        <authorList>
            <person name="Murphy C.L."/>
            <person name="Biggerstaff J."/>
            <person name="Eichhorn A."/>
            <person name="Ewing E."/>
            <person name="Shahan R."/>
            <person name="Soriano D."/>
            <person name="Stewart S."/>
            <person name="VanMol K."/>
            <person name="Walker R."/>
            <person name="Walters P."/>
            <person name="Elshahed M.S."/>
            <person name="Youssef N.H."/>
        </authorList>
    </citation>
    <scope>NUCLEOTIDE SEQUENCE</scope>
    <source>
        <strain evidence="18">Zod_Metabat.24</strain>
    </source>
</reference>
<dbReference type="PIRSF" id="PIRSF037532">
    <property type="entry name" value="STHK_NtrY"/>
    <property type="match status" value="1"/>
</dbReference>
<dbReference type="NCBIfam" id="TIGR00229">
    <property type="entry name" value="sensory_box"/>
    <property type="match status" value="1"/>
</dbReference>
<keyword evidence="7 14" id="KW-0812">Transmembrane</keyword>
<evidence type="ECO:0000259" key="15">
    <source>
        <dbReference type="PROSITE" id="PS50109"/>
    </source>
</evidence>
<keyword evidence="5" id="KW-0597">Phosphoprotein</keyword>
<dbReference type="InterPro" id="IPR003660">
    <property type="entry name" value="HAMP_dom"/>
</dbReference>
<evidence type="ECO:0000313" key="18">
    <source>
        <dbReference type="EMBL" id="MBN1573131.1"/>
    </source>
</evidence>
<evidence type="ECO:0000256" key="2">
    <source>
        <dbReference type="ARBA" id="ARBA00004651"/>
    </source>
</evidence>
<dbReference type="EMBL" id="JAFGIX010000040">
    <property type="protein sequence ID" value="MBN1573131.1"/>
    <property type="molecule type" value="Genomic_DNA"/>
</dbReference>
<dbReference type="GO" id="GO:0005886">
    <property type="term" value="C:plasma membrane"/>
    <property type="evidence" value="ECO:0007669"/>
    <property type="project" value="UniProtKB-SubCell"/>
</dbReference>
<comment type="catalytic activity">
    <reaction evidence="1">
        <text>ATP + protein L-histidine = ADP + protein N-phospho-L-histidine.</text>
        <dbReference type="EC" id="2.7.13.3"/>
    </reaction>
</comment>
<dbReference type="Pfam" id="PF00672">
    <property type="entry name" value="HAMP"/>
    <property type="match status" value="1"/>
</dbReference>
<dbReference type="PRINTS" id="PR00344">
    <property type="entry name" value="BCTRLSENSOR"/>
</dbReference>
<gene>
    <name evidence="18" type="ORF">JW984_08045</name>
</gene>
<evidence type="ECO:0000256" key="1">
    <source>
        <dbReference type="ARBA" id="ARBA00000085"/>
    </source>
</evidence>
<keyword evidence="10" id="KW-0067">ATP-binding</keyword>
<dbReference type="SUPFAM" id="SSF55874">
    <property type="entry name" value="ATPase domain of HSP90 chaperone/DNA topoisomerase II/histidine kinase"/>
    <property type="match status" value="1"/>
</dbReference>
<dbReference type="Pfam" id="PF02518">
    <property type="entry name" value="HATPase_c"/>
    <property type="match status" value="1"/>
</dbReference>
<dbReference type="Pfam" id="PF00512">
    <property type="entry name" value="HisKA"/>
    <property type="match status" value="1"/>
</dbReference>
<dbReference type="CDD" id="cd06225">
    <property type="entry name" value="HAMP"/>
    <property type="match status" value="1"/>
</dbReference>
<dbReference type="Pfam" id="PF19312">
    <property type="entry name" value="NtrY_N"/>
    <property type="match status" value="1"/>
</dbReference>
<evidence type="ECO:0000256" key="13">
    <source>
        <dbReference type="ARBA" id="ARBA00023136"/>
    </source>
</evidence>
<dbReference type="SMART" id="SM00388">
    <property type="entry name" value="HisKA"/>
    <property type="match status" value="1"/>
</dbReference>
<dbReference type="Gene3D" id="6.10.340.10">
    <property type="match status" value="1"/>
</dbReference>
<feature type="domain" description="PAS" evidence="16">
    <location>
        <begin position="404"/>
        <end position="474"/>
    </location>
</feature>
<keyword evidence="13 14" id="KW-0472">Membrane</keyword>
<evidence type="ECO:0000256" key="4">
    <source>
        <dbReference type="ARBA" id="ARBA00022475"/>
    </source>
</evidence>
<keyword evidence="9" id="KW-0418">Kinase</keyword>
<dbReference type="GO" id="GO:0000155">
    <property type="term" value="F:phosphorelay sensor kinase activity"/>
    <property type="evidence" value="ECO:0007669"/>
    <property type="project" value="InterPro"/>
</dbReference>
<organism evidence="18 19">
    <name type="scientific">Candidatus Zymogenus saltonus</name>
    <dbReference type="NCBI Taxonomy" id="2844893"/>
    <lineage>
        <taxon>Bacteria</taxon>
        <taxon>Deltaproteobacteria</taxon>
        <taxon>Candidatus Zymogenia</taxon>
        <taxon>Candidatus Zymogeniales</taxon>
        <taxon>Candidatus Zymogenaceae</taxon>
        <taxon>Candidatus Zymogenus</taxon>
    </lineage>
</organism>
<keyword evidence="4" id="KW-1003">Cell membrane</keyword>
<evidence type="ECO:0000313" key="19">
    <source>
        <dbReference type="Proteomes" id="UP000809273"/>
    </source>
</evidence>